<dbReference type="Proteomes" id="UP000621266">
    <property type="component" value="Unassembled WGS sequence"/>
</dbReference>
<comment type="caution">
    <text evidence="2">The sequence shown here is derived from an EMBL/GenBank/DDBJ whole genome shotgun (WGS) entry which is preliminary data.</text>
</comment>
<gene>
    <name evidence="2" type="ORF">GCU69_13075</name>
</gene>
<evidence type="ECO:0008006" key="4">
    <source>
        <dbReference type="Google" id="ProtNLM"/>
    </source>
</evidence>
<dbReference type="EMBL" id="WHPN01000268">
    <property type="protein sequence ID" value="KAF4408625.1"/>
    <property type="molecule type" value="Genomic_DNA"/>
</dbReference>
<keyword evidence="3" id="KW-1185">Reference proteome</keyword>
<accession>A0ABQ7FIY1</accession>
<evidence type="ECO:0000256" key="1">
    <source>
        <dbReference type="SAM" id="MobiDB-lite"/>
    </source>
</evidence>
<organism evidence="2 3">
    <name type="scientific">Streptomyces lycii</name>
    <dbReference type="NCBI Taxonomy" id="2654337"/>
    <lineage>
        <taxon>Bacteria</taxon>
        <taxon>Bacillati</taxon>
        <taxon>Actinomycetota</taxon>
        <taxon>Actinomycetes</taxon>
        <taxon>Kitasatosporales</taxon>
        <taxon>Streptomycetaceae</taxon>
        <taxon>Streptomyces</taxon>
    </lineage>
</organism>
<evidence type="ECO:0000313" key="3">
    <source>
        <dbReference type="Proteomes" id="UP000621266"/>
    </source>
</evidence>
<sequence length="385" mass="41402">MSWDISIGTVNDAVAGKAYAVAKIIEHVQPFAEAAGRSYAHGHTQLAEDLAQDAIVQVLADLPKFRGATVGTLVRWLKKTIAGAVSNSVAADRYPGVSVATAKRFAHALRQCEGDAAAAELLAQDSEAMQAVGSLSPENAYAARLATGGYARLDAPTTEDGGTLLDVIADSAGVPADYVTSEDRAAYRRKQTTQRVHSVLNTLNPSQAAVLRADFGIGCGVYTDDASIAEDLAARTKSQVKGWRRQGREMFAKRWEATYGDVADALDATAGVHERVATAVAEREAQQATPSSAEAAEPTDSSEGVHGLAMAQELHELTAEQQQDWFDFVALGLEVPSSRRVAWLADTDTRTALYLRSTSEDWRREHINEFARFIGLRFVRVRGAL</sequence>
<dbReference type="InterPro" id="IPR013325">
    <property type="entry name" value="RNA_pol_sigma_r2"/>
</dbReference>
<evidence type="ECO:0000313" key="2">
    <source>
        <dbReference type="EMBL" id="KAF4408625.1"/>
    </source>
</evidence>
<feature type="region of interest" description="Disordered" evidence="1">
    <location>
        <begin position="280"/>
        <end position="304"/>
    </location>
</feature>
<dbReference type="Gene3D" id="1.10.1740.10">
    <property type="match status" value="1"/>
</dbReference>
<reference evidence="2 3" key="1">
    <citation type="submission" date="2019-10" db="EMBL/GenBank/DDBJ databases">
        <title>Streptomyces tenebrisbrunneis sp.nov., an endogenous actinomycete isolated from of Lycium ruthenicum.</title>
        <authorList>
            <person name="Ma L."/>
        </authorList>
    </citation>
    <scope>NUCLEOTIDE SEQUENCE [LARGE SCALE GENOMIC DNA]</scope>
    <source>
        <strain evidence="2 3">TRM 66187</strain>
    </source>
</reference>
<dbReference type="RefSeq" id="WP_156206108.1">
    <property type="nucleotide sequence ID" value="NZ_WHPN01000268.1"/>
</dbReference>
<dbReference type="SUPFAM" id="SSF88946">
    <property type="entry name" value="Sigma2 domain of RNA polymerase sigma factors"/>
    <property type="match status" value="1"/>
</dbReference>
<name>A0ABQ7FIY1_9ACTN</name>
<protein>
    <recommendedName>
        <fullName evidence="4">RNA polymerase sigma-70 region 2 domain-containing protein</fullName>
    </recommendedName>
</protein>
<proteinExistence type="predicted"/>